<evidence type="ECO:0000313" key="2">
    <source>
        <dbReference type="EMBL" id="BBY48845.1"/>
    </source>
</evidence>
<accession>A0A7I7RYM1</accession>
<reference evidence="2 3" key="1">
    <citation type="journal article" date="2019" name="Emerg. Microbes Infect.">
        <title>Comprehensive subspecies identification of 175 nontuberculous mycobacteria species based on 7547 genomic profiles.</title>
        <authorList>
            <person name="Matsumoto Y."/>
            <person name="Kinjo T."/>
            <person name="Motooka D."/>
            <person name="Nabeya D."/>
            <person name="Jung N."/>
            <person name="Uechi K."/>
            <person name="Horii T."/>
            <person name="Iida T."/>
            <person name="Fujita J."/>
            <person name="Nakamura S."/>
        </authorList>
    </citation>
    <scope>NUCLEOTIDE SEQUENCE [LARGE SCALE GENOMIC DNA]</scope>
    <source>
        <strain evidence="2 3">JCM 18538</strain>
    </source>
</reference>
<keyword evidence="1" id="KW-0472">Membrane</keyword>
<keyword evidence="1" id="KW-1133">Transmembrane helix</keyword>
<geneLocation type="plasmid" evidence="3">
    <name>pjcm18538 dna</name>
</geneLocation>
<protein>
    <submittedName>
        <fullName evidence="2">Uncharacterized protein</fullName>
    </submittedName>
</protein>
<dbReference type="Proteomes" id="UP000467428">
    <property type="component" value="Chromosome"/>
</dbReference>
<keyword evidence="3" id="KW-1185">Reference proteome</keyword>
<evidence type="ECO:0000256" key="1">
    <source>
        <dbReference type="SAM" id="Phobius"/>
    </source>
</evidence>
<proteinExistence type="predicted"/>
<dbReference type="EMBL" id="AP022593">
    <property type="protein sequence ID" value="BBY48845.1"/>
    <property type="molecule type" value="Genomic_DNA"/>
</dbReference>
<organism evidence="2 3">
    <name type="scientific">Mycolicibacterium arabiense</name>
    <dbReference type="NCBI Taxonomy" id="1286181"/>
    <lineage>
        <taxon>Bacteria</taxon>
        <taxon>Bacillati</taxon>
        <taxon>Actinomycetota</taxon>
        <taxon>Actinomycetes</taxon>
        <taxon>Mycobacteriales</taxon>
        <taxon>Mycobacteriaceae</taxon>
        <taxon>Mycolicibacterium</taxon>
    </lineage>
</organism>
<feature type="transmembrane region" description="Helical" evidence="1">
    <location>
        <begin position="63"/>
        <end position="82"/>
    </location>
</feature>
<dbReference type="RefSeq" id="WP_163918570.1">
    <property type="nucleotide sequence ID" value="NZ_AP022593.1"/>
</dbReference>
<gene>
    <name evidence="2" type="ORF">MARA_23130</name>
</gene>
<name>A0A7I7RYM1_9MYCO</name>
<dbReference type="AlphaFoldDB" id="A0A7I7RYM1"/>
<keyword evidence="1" id="KW-0812">Transmembrane</keyword>
<evidence type="ECO:0000313" key="3">
    <source>
        <dbReference type="Proteomes" id="UP000467428"/>
    </source>
</evidence>
<sequence length="88" mass="9615">MKILPTPVEEFVNRTDRNRSLAFGISGATIAFWSLYRVFWALYVSATFSGIGGWSPVSLVVPIVLWGAIGVVSAVAAFAFLTRYAKQT</sequence>
<dbReference type="KEGG" id="marz:MARA_23130"/>
<feature type="transmembrane region" description="Helical" evidence="1">
    <location>
        <begin position="21"/>
        <end position="43"/>
    </location>
</feature>